<dbReference type="eggNOG" id="ENOG502ZDXJ">
    <property type="taxonomic scope" value="Bacteria"/>
</dbReference>
<evidence type="ECO:0000256" key="1">
    <source>
        <dbReference type="SAM" id="MobiDB-lite"/>
    </source>
</evidence>
<gene>
    <name evidence="3" type="ordered locus">Rru_A1216</name>
</gene>
<keyword evidence="2" id="KW-1133">Transmembrane helix</keyword>
<dbReference type="KEGG" id="rru:Rru_A1216"/>
<evidence type="ECO:0000256" key="2">
    <source>
        <dbReference type="SAM" id="Phobius"/>
    </source>
</evidence>
<feature type="transmembrane region" description="Helical" evidence="2">
    <location>
        <begin position="42"/>
        <end position="68"/>
    </location>
</feature>
<name>Q2RV28_RHORT</name>
<dbReference type="EMBL" id="CP000230">
    <property type="protein sequence ID" value="ABC22017.1"/>
    <property type="molecule type" value="Genomic_DNA"/>
</dbReference>
<evidence type="ECO:0000313" key="4">
    <source>
        <dbReference type="Proteomes" id="UP000001929"/>
    </source>
</evidence>
<keyword evidence="2" id="KW-0472">Membrane</keyword>
<accession>Q2RV28</accession>
<dbReference type="AlphaFoldDB" id="Q2RV28"/>
<organism evidence="3 4">
    <name type="scientific">Rhodospirillum rubrum (strain ATCC 11170 / ATH 1.1.1 / DSM 467 / LMG 4362 / NCIMB 8255 / S1)</name>
    <dbReference type="NCBI Taxonomy" id="269796"/>
    <lineage>
        <taxon>Bacteria</taxon>
        <taxon>Pseudomonadati</taxon>
        <taxon>Pseudomonadota</taxon>
        <taxon>Alphaproteobacteria</taxon>
        <taxon>Rhodospirillales</taxon>
        <taxon>Rhodospirillaceae</taxon>
        <taxon>Rhodospirillum</taxon>
    </lineage>
</organism>
<proteinExistence type="predicted"/>
<dbReference type="EnsemblBacteria" id="ABC22017">
    <property type="protein sequence ID" value="ABC22017"/>
    <property type="gene ID" value="Rru_A1216"/>
</dbReference>
<feature type="compositionally biased region" description="Basic and acidic residues" evidence="1">
    <location>
        <begin position="92"/>
        <end position="103"/>
    </location>
</feature>
<evidence type="ECO:0008006" key="5">
    <source>
        <dbReference type="Google" id="ProtNLM"/>
    </source>
</evidence>
<feature type="region of interest" description="Disordered" evidence="1">
    <location>
        <begin position="1"/>
        <end position="22"/>
    </location>
</feature>
<protein>
    <recommendedName>
        <fullName evidence="5">Phage shock protein C, PspC</fullName>
    </recommendedName>
</protein>
<keyword evidence="4" id="KW-1185">Reference proteome</keyword>
<dbReference type="HOGENOM" id="CLU_1642406_0_0_5"/>
<reference evidence="3 4" key="1">
    <citation type="journal article" date="2011" name="Stand. Genomic Sci.">
        <title>Complete genome sequence of Rhodospirillum rubrum type strain (S1).</title>
        <authorList>
            <person name="Munk A.C."/>
            <person name="Copeland A."/>
            <person name="Lucas S."/>
            <person name="Lapidus A."/>
            <person name="Del Rio T.G."/>
            <person name="Barry K."/>
            <person name="Detter J.C."/>
            <person name="Hammon N."/>
            <person name="Israni S."/>
            <person name="Pitluck S."/>
            <person name="Brettin T."/>
            <person name="Bruce D."/>
            <person name="Han C."/>
            <person name="Tapia R."/>
            <person name="Gilna P."/>
            <person name="Schmutz J."/>
            <person name="Larimer F."/>
            <person name="Land M."/>
            <person name="Kyrpides N.C."/>
            <person name="Mavromatis K."/>
            <person name="Richardson P."/>
            <person name="Rohde M."/>
            <person name="Goker M."/>
            <person name="Klenk H.P."/>
            <person name="Zhang Y."/>
            <person name="Roberts G.P."/>
            <person name="Reslewic S."/>
            <person name="Schwartz D.C."/>
        </authorList>
    </citation>
    <scope>NUCLEOTIDE SEQUENCE [LARGE SCALE GENOMIC DNA]</scope>
    <source>
        <strain evidence="4">ATCC 11170 / ATH 1.1.1 / DSM 467 / LMG 4362 / NCIMB 8255 / S1</strain>
    </source>
</reference>
<dbReference type="Proteomes" id="UP000001929">
    <property type="component" value="Chromosome"/>
</dbReference>
<keyword evidence="2" id="KW-0812">Transmembrane</keyword>
<dbReference type="PATRIC" id="fig|269796.9.peg.1281"/>
<sequence length="161" mass="17778">MNHDVPPRYPHSRPHPQDERPGILRRVTQGVADRLGLSRRAVIVLFVLGGVMNLPLALLVFLTAWYWVDNAGAIERGIDGASSAVKRTLFGDKRGEAAGERPSHGPGAGTDAEADFPELRRAFADLERRTGRMETHVTSEDYALNKKFRDLERGAKGPIRA</sequence>
<dbReference type="STRING" id="269796.Rru_A1216"/>
<dbReference type="RefSeq" id="WP_011388971.1">
    <property type="nucleotide sequence ID" value="NC_007643.1"/>
</dbReference>
<evidence type="ECO:0000313" key="3">
    <source>
        <dbReference type="EMBL" id="ABC22017.1"/>
    </source>
</evidence>
<feature type="region of interest" description="Disordered" evidence="1">
    <location>
        <begin position="92"/>
        <end position="116"/>
    </location>
</feature>